<evidence type="ECO:0000256" key="1">
    <source>
        <dbReference type="ARBA" id="ARBA00022628"/>
    </source>
</evidence>
<comment type="subunit">
    <text evidence="5">The basic unit is a heterodimer which dimerizes to form tetramers. The heterotetramers trimerize; 6 large subunits form a core ring with 6 small subunits projecting outwards.</text>
</comment>
<organism evidence="6 7">
    <name type="scientific">Zavarzinia aquatilis</name>
    <dbReference type="NCBI Taxonomy" id="2211142"/>
    <lineage>
        <taxon>Bacteria</taxon>
        <taxon>Pseudomonadati</taxon>
        <taxon>Pseudomonadota</taxon>
        <taxon>Alphaproteobacteria</taxon>
        <taxon>Rhodospirillales</taxon>
        <taxon>Zavarziniaceae</taxon>
        <taxon>Zavarzinia</taxon>
    </lineage>
</organism>
<feature type="binding site" evidence="5">
    <location>
        <position position="214"/>
    </location>
    <ligand>
        <name>adenosylcob(III)alamin</name>
        <dbReference type="ChEBI" id="CHEBI:18408"/>
    </ligand>
</feature>
<comment type="cofactor">
    <cofactor evidence="5">
        <name>adenosylcob(III)alamin</name>
        <dbReference type="ChEBI" id="CHEBI:18408"/>
    </cofactor>
    <text evidence="5">Binds between the large and small subunits.</text>
</comment>
<dbReference type="InterPro" id="IPR042251">
    <property type="entry name" value="EutC_C"/>
</dbReference>
<dbReference type="EMBL" id="QGLE01000007">
    <property type="protein sequence ID" value="PWR21306.1"/>
    <property type="molecule type" value="Genomic_DNA"/>
</dbReference>
<evidence type="ECO:0000256" key="4">
    <source>
        <dbReference type="ARBA" id="ARBA00024446"/>
    </source>
</evidence>
<dbReference type="Gene3D" id="1.10.30.40">
    <property type="entry name" value="Ethanolamine ammonia-lyase light chain (EutC), N-terminal domain"/>
    <property type="match status" value="1"/>
</dbReference>
<dbReference type="GO" id="GO:0046336">
    <property type="term" value="P:ethanolamine catabolic process"/>
    <property type="evidence" value="ECO:0007669"/>
    <property type="project" value="UniProtKB-UniRule"/>
</dbReference>
<comment type="pathway">
    <text evidence="5">Amine and polyamine degradation; ethanolamine degradation.</text>
</comment>
<keyword evidence="4 5" id="KW-1283">Bacterial microcompartment</keyword>
<dbReference type="HAMAP" id="MF_00601">
    <property type="entry name" value="EutC"/>
    <property type="match status" value="1"/>
</dbReference>
<dbReference type="NCBIfam" id="NF003971">
    <property type="entry name" value="PRK05465.1"/>
    <property type="match status" value="1"/>
</dbReference>
<dbReference type="Pfam" id="PF05985">
    <property type="entry name" value="EutC"/>
    <property type="match status" value="1"/>
</dbReference>
<evidence type="ECO:0000256" key="3">
    <source>
        <dbReference type="ARBA" id="ARBA00023285"/>
    </source>
</evidence>
<comment type="subcellular location">
    <subcellularLocation>
        <location evidence="5">Bacterial microcompartment</location>
    </subcellularLocation>
</comment>
<name>A0A317E563_9PROT</name>
<comment type="catalytic activity">
    <reaction evidence="5">
        <text>ethanolamine = acetaldehyde + NH4(+)</text>
        <dbReference type="Rhea" id="RHEA:15313"/>
        <dbReference type="ChEBI" id="CHEBI:15343"/>
        <dbReference type="ChEBI" id="CHEBI:28938"/>
        <dbReference type="ChEBI" id="CHEBI:57603"/>
        <dbReference type="EC" id="4.3.1.7"/>
    </reaction>
</comment>
<dbReference type="PANTHER" id="PTHR39330:SF1">
    <property type="entry name" value="ETHANOLAMINE AMMONIA-LYASE SMALL SUBUNIT"/>
    <property type="match status" value="1"/>
</dbReference>
<dbReference type="InterPro" id="IPR042255">
    <property type="entry name" value="EutC_N"/>
</dbReference>
<sequence>MSDENNRPPEVVTPATPVLDDLRRFTAARVGLGRAGSGLPTAAHLKFTLDHARARDAVWSAMDARGLAGEIANRGYPVAVVASEAGDRATYVRRPDLGRTLAPANGALLRAKLGAARIVAVIADGLSAAAVGANALPTLDAVAARLEAYGLALDAVVVAEQGRVAIGDPIGAALEAELVIVLIGERPGLSAADSLGCYITYRPADGTPDSARNCVSNIRPGGLAPKDAAFKIAWLAREALARGLTGIDLKEDSAAELETGPAALLIEG</sequence>
<keyword evidence="7" id="KW-1185">Reference proteome</keyword>
<dbReference type="InterPro" id="IPR009246">
    <property type="entry name" value="EutC"/>
</dbReference>
<dbReference type="GO" id="GO:0031471">
    <property type="term" value="C:ethanolamine degradation polyhedral organelle"/>
    <property type="evidence" value="ECO:0007669"/>
    <property type="project" value="UniProtKB-UniRule"/>
</dbReference>
<feature type="binding site" evidence="5">
    <location>
        <position position="164"/>
    </location>
    <ligand>
        <name>adenosylcob(III)alamin</name>
        <dbReference type="ChEBI" id="CHEBI:18408"/>
    </ligand>
</feature>
<gene>
    <name evidence="5" type="primary">eutC</name>
    <name evidence="6" type="ORF">DKG74_12735</name>
</gene>
<comment type="caution">
    <text evidence="6">The sequence shown here is derived from an EMBL/GenBank/DDBJ whole genome shotgun (WGS) entry which is preliminary data.</text>
</comment>
<dbReference type="GO" id="GO:0031419">
    <property type="term" value="F:cobalamin binding"/>
    <property type="evidence" value="ECO:0007669"/>
    <property type="project" value="UniProtKB-UniRule"/>
</dbReference>
<dbReference type="GO" id="GO:0006520">
    <property type="term" value="P:amino acid metabolic process"/>
    <property type="evidence" value="ECO:0007669"/>
    <property type="project" value="InterPro"/>
</dbReference>
<dbReference type="AlphaFoldDB" id="A0A317E563"/>
<keyword evidence="3 5" id="KW-0170">Cobalt</keyword>
<evidence type="ECO:0000313" key="7">
    <source>
        <dbReference type="Proteomes" id="UP000245461"/>
    </source>
</evidence>
<dbReference type="RefSeq" id="WP_109906380.1">
    <property type="nucleotide sequence ID" value="NZ_QGLE01000007.1"/>
</dbReference>
<keyword evidence="1 5" id="KW-0846">Cobalamin</keyword>
<dbReference type="UniPathway" id="UPA00560"/>
<protein>
    <recommendedName>
        <fullName evidence="5">Ethanolamine ammonia-lyase small subunit</fullName>
        <shortName evidence="5">EAL small subunit</shortName>
        <ecNumber evidence="5">4.3.1.7</ecNumber>
    </recommendedName>
</protein>
<evidence type="ECO:0000256" key="5">
    <source>
        <dbReference type="HAMAP-Rule" id="MF_00601"/>
    </source>
</evidence>
<dbReference type="EC" id="4.3.1.7" evidence="5"/>
<dbReference type="OrthoDB" id="114248at2"/>
<dbReference type="Gene3D" id="3.40.50.11240">
    <property type="entry name" value="Ethanolamine ammonia-lyase light chain (EutC)"/>
    <property type="match status" value="1"/>
</dbReference>
<proteinExistence type="inferred from homology"/>
<feature type="binding site" evidence="5">
    <location>
        <position position="185"/>
    </location>
    <ligand>
        <name>adenosylcob(III)alamin</name>
        <dbReference type="ChEBI" id="CHEBI:18408"/>
    </ligand>
</feature>
<evidence type="ECO:0000256" key="2">
    <source>
        <dbReference type="ARBA" id="ARBA00023239"/>
    </source>
</evidence>
<comment type="similarity">
    <text evidence="5">Belongs to the EutC family.</text>
</comment>
<dbReference type="GO" id="GO:0009350">
    <property type="term" value="C:ethanolamine ammonia-lyase complex"/>
    <property type="evidence" value="ECO:0007669"/>
    <property type="project" value="UniProtKB-UniRule"/>
</dbReference>
<dbReference type="GO" id="GO:0008851">
    <property type="term" value="F:ethanolamine ammonia-lyase activity"/>
    <property type="evidence" value="ECO:0007669"/>
    <property type="project" value="UniProtKB-UniRule"/>
</dbReference>
<keyword evidence="2 5" id="KW-0456">Lyase</keyword>
<dbReference type="Proteomes" id="UP000245461">
    <property type="component" value="Unassembled WGS sequence"/>
</dbReference>
<dbReference type="PIRSF" id="PIRSF018982">
    <property type="entry name" value="EutC"/>
    <property type="match status" value="1"/>
</dbReference>
<accession>A0A317E563</accession>
<comment type="function">
    <text evidence="5">Catalyzes the deamination of various vicinal amino-alcohols to oxo compounds. Allows this organism to utilize ethanolamine as the sole source of nitrogen and carbon in the presence of external vitamin B12.</text>
</comment>
<evidence type="ECO:0000313" key="6">
    <source>
        <dbReference type="EMBL" id="PWR21306.1"/>
    </source>
</evidence>
<reference evidence="6 7" key="1">
    <citation type="submission" date="2018-05" db="EMBL/GenBank/DDBJ databases">
        <title>Zavarzinia sp. HR-AS.</title>
        <authorList>
            <person name="Lee Y."/>
            <person name="Jeon C.O."/>
        </authorList>
    </citation>
    <scope>NUCLEOTIDE SEQUENCE [LARGE SCALE GENOMIC DNA]</scope>
    <source>
        <strain evidence="6 7">HR-AS</strain>
    </source>
</reference>
<dbReference type="PANTHER" id="PTHR39330">
    <property type="entry name" value="ETHANOLAMINE AMMONIA-LYASE LIGHT CHAIN"/>
    <property type="match status" value="1"/>
</dbReference>